<keyword evidence="4" id="KW-1185">Reference proteome</keyword>
<dbReference type="RefSeq" id="WP_162368971.1">
    <property type="nucleotide sequence ID" value="NZ_JAAEEH010000001.1"/>
</dbReference>
<keyword evidence="1" id="KW-0677">Repeat</keyword>
<comment type="caution">
    <text evidence="3">The sequence shown here is derived from an EMBL/GenBank/DDBJ whole genome shotgun (WGS) entry which is preliminary data.</text>
</comment>
<dbReference type="InterPro" id="IPR001119">
    <property type="entry name" value="SLH_dom"/>
</dbReference>
<protein>
    <submittedName>
        <fullName evidence="3">S-layer homology domain-containing protein</fullName>
    </submittedName>
</protein>
<dbReference type="Pfam" id="PF00395">
    <property type="entry name" value="SLH"/>
    <property type="match status" value="2"/>
</dbReference>
<sequence length="393" mass="45371">MRITSREKLMLSILVVAVLGWLSFTYVIDPQMARLSEMRAEMDVLEEKELQLEEAPAREKELDGKLEEKFNQVAVFAREHFNTTPQEEQIILFNDLFALTPVEVQSMRFSEPEEVLIDEVNFLKTNLDIAYTGNYPVMMNVLNNIWTFPKTLKMASLDMRLGEEGVIGGNVSFELLHLVADSGMVDNLYAWYVDPAYDKQNPFIPFTRTNATVRYIYTGEGGGIFNTGRFMEFTDIGGHWMEEEIKEFLKNGYVYMNPYNTFLPDGQITRGDFVVLLDNVYQWKDTNVDVDLTEFTDYESLGNLETSYAMAIHKGFLGGFVEGYTDKTLRPMDPITYEEVENIMRRIKDDEGFSWTTVAGDIRSKKNVTSERWSDPYAFMSKAEAVYLLTYFK</sequence>
<reference evidence="3 4" key="1">
    <citation type="submission" date="2020-01" db="EMBL/GenBank/DDBJ databases">
        <title>Anaeroalcalibacter tamaniensis gen. nov., sp. nov., moderately halophilic strictly anaerobic fermenter bacterium from mud volcano of Taman peninsula.</title>
        <authorList>
            <person name="Frolova A."/>
            <person name="Merkel A.Y."/>
            <person name="Slobodkin A.I."/>
        </authorList>
    </citation>
    <scope>NUCLEOTIDE SEQUENCE [LARGE SCALE GENOMIC DNA]</scope>
    <source>
        <strain evidence="3 4">F-3ap</strain>
    </source>
</reference>
<evidence type="ECO:0000313" key="4">
    <source>
        <dbReference type="Proteomes" id="UP000461585"/>
    </source>
</evidence>
<proteinExistence type="predicted"/>
<dbReference type="Proteomes" id="UP000461585">
    <property type="component" value="Unassembled WGS sequence"/>
</dbReference>
<feature type="domain" description="SLH" evidence="2">
    <location>
        <begin position="228"/>
        <end position="291"/>
    </location>
</feature>
<evidence type="ECO:0000259" key="2">
    <source>
        <dbReference type="PROSITE" id="PS51272"/>
    </source>
</evidence>
<evidence type="ECO:0000256" key="1">
    <source>
        <dbReference type="ARBA" id="ARBA00022737"/>
    </source>
</evidence>
<accession>A0A7X5HT89</accession>
<gene>
    <name evidence="3" type="ORF">GXN74_00615</name>
</gene>
<organism evidence="3 4">
    <name type="scientific">Anaerotalea alkaliphila</name>
    <dbReference type="NCBI Taxonomy" id="2662126"/>
    <lineage>
        <taxon>Bacteria</taxon>
        <taxon>Bacillati</taxon>
        <taxon>Bacillota</taxon>
        <taxon>Clostridia</taxon>
        <taxon>Eubacteriales</taxon>
        <taxon>Anaerotalea</taxon>
    </lineage>
</organism>
<dbReference type="PROSITE" id="PS51272">
    <property type="entry name" value="SLH"/>
    <property type="match status" value="1"/>
</dbReference>
<dbReference type="EMBL" id="JAAEEH010000001">
    <property type="protein sequence ID" value="NDL66247.1"/>
    <property type="molecule type" value="Genomic_DNA"/>
</dbReference>
<name>A0A7X5HT89_9FIRM</name>
<dbReference type="AlphaFoldDB" id="A0A7X5HT89"/>
<evidence type="ECO:0000313" key="3">
    <source>
        <dbReference type="EMBL" id="NDL66247.1"/>
    </source>
</evidence>